<evidence type="ECO:0000313" key="11">
    <source>
        <dbReference type="EMBL" id="CAF4161608.1"/>
    </source>
</evidence>
<dbReference type="EC" id="2.4.2.31" evidence="6"/>
<protein>
    <recommendedName>
        <fullName evidence="6">NAD(P)(+)--arginine ADP-ribosyltransferase</fullName>
        <ecNumber evidence="6">2.4.2.31</ecNumber>
    </recommendedName>
    <alternativeName>
        <fullName evidence="6">Mono(ADP-ribosyl)transferase</fullName>
    </alternativeName>
</protein>
<evidence type="ECO:0000313" key="12">
    <source>
        <dbReference type="Proteomes" id="UP000663829"/>
    </source>
</evidence>
<evidence type="ECO:0000256" key="3">
    <source>
        <dbReference type="ARBA" id="ARBA00022679"/>
    </source>
</evidence>
<organism evidence="9 12">
    <name type="scientific">Didymodactylos carnosus</name>
    <dbReference type="NCBI Taxonomy" id="1234261"/>
    <lineage>
        <taxon>Eukaryota</taxon>
        <taxon>Metazoa</taxon>
        <taxon>Spiralia</taxon>
        <taxon>Gnathifera</taxon>
        <taxon>Rotifera</taxon>
        <taxon>Eurotatoria</taxon>
        <taxon>Bdelloidea</taxon>
        <taxon>Philodinida</taxon>
        <taxon>Philodinidae</taxon>
        <taxon>Didymodactylos</taxon>
    </lineage>
</organism>
<accession>A0A815EPK1</accession>
<feature type="compositionally biased region" description="Low complexity" evidence="7">
    <location>
        <begin position="254"/>
        <end position="266"/>
    </location>
</feature>
<keyword evidence="6" id="KW-0521">NADP</keyword>
<comment type="catalytic activity">
    <reaction evidence="5 6">
        <text>L-arginyl-[protein] + NAD(+) = N(omega)-(ADP-D-ribosyl)-L-arginyl-[protein] + nicotinamide + H(+)</text>
        <dbReference type="Rhea" id="RHEA:19149"/>
        <dbReference type="Rhea" id="RHEA-COMP:10532"/>
        <dbReference type="Rhea" id="RHEA-COMP:15087"/>
        <dbReference type="ChEBI" id="CHEBI:15378"/>
        <dbReference type="ChEBI" id="CHEBI:17154"/>
        <dbReference type="ChEBI" id="CHEBI:29965"/>
        <dbReference type="ChEBI" id="CHEBI:57540"/>
        <dbReference type="ChEBI" id="CHEBI:142554"/>
        <dbReference type="EC" id="2.4.2.31"/>
    </reaction>
</comment>
<dbReference type="Proteomes" id="UP000681722">
    <property type="component" value="Unassembled WGS sequence"/>
</dbReference>
<dbReference type="EMBL" id="CAJNOK010016502">
    <property type="protein sequence ID" value="CAF1246630.1"/>
    <property type="molecule type" value="Genomic_DNA"/>
</dbReference>
<dbReference type="SUPFAM" id="SSF56399">
    <property type="entry name" value="ADP-ribosylation"/>
    <property type="match status" value="1"/>
</dbReference>
<proteinExistence type="inferred from homology"/>
<dbReference type="GO" id="GO:0106274">
    <property type="term" value="F:NAD+-protein-arginine ADP-ribosyltransferase activity"/>
    <property type="evidence" value="ECO:0007669"/>
    <property type="project" value="UniProtKB-EC"/>
</dbReference>
<dbReference type="SUPFAM" id="SSF101908">
    <property type="entry name" value="Putative isomerase YbhE"/>
    <property type="match status" value="1"/>
</dbReference>
<dbReference type="InterPro" id="IPR000768">
    <property type="entry name" value="ART"/>
</dbReference>
<evidence type="ECO:0000256" key="2">
    <source>
        <dbReference type="ARBA" id="ARBA00022676"/>
    </source>
</evidence>
<dbReference type="OrthoDB" id="423533at2759"/>
<evidence type="ECO:0000256" key="6">
    <source>
        <dbReference type="RuleBase" id="RU361228"/>
    </source>
</evidence>
<evidence type="ECO:0000256" key="4">
    <source>
        <dbReference type="ARBA" id="ARBA00022695"/>
    </source>
</evidence>
<evidence type="ECO:0000313" key="8">
    <source>
        <dbReference type="EMBL" id="CAF1246630.1"/>
    </source>
</evidence>
<dbReference type="Gene3D" id="3.90.176.10">
    <property type="entry name" value="Toxin ADP-ribosyltransferase, Chain A, domain 1"/>
    <property type="match status" value="1"/>
</dbReference>
<evidence type="ECO:0000256" key="5">
    <source>
        <dbReference type="ARBA" id="ARBA00047597"/>
    </source>
</evidence>
<gene>
    <name evidence="9" type="ORF">GPM918_LOCUS29337</name>
    <name evidence="8" type="ORF">OVA965_LOCUS26079</name>
    <name evidence="11" type="ORF">SRO942_LOCUS29910</name>
    <name evidence="10" type="ORF">TMI583_LOCUS26816</name>
</gene>
<dbReference type="EMBL" id="CAJNOQ010013271">
    <property type="protein sequence ID" value="CAF1318114.1"/>
    <property type="molecule type" value="Genomic_DNA"/>
</dbReference>
<feature type="region of interest" description="Disordered" evidence="7">
    <location>
        <begin position="241"/>
        <end position="281"/>
    </location>
</feature>
<evidence type="ECO:0000313" key="10">
    <source>
        <dbReference type="EMBL" id="CAF4054288.1"/>
    </source>
</evidence>
<keyword evidence="3 6" id="KW-0808">Transferase</keyword>
<keyword evidence="2 6" id="KW-0328">Glycosyltransferase</keyword>
<dbReference type="Proteomes" id="UP000682733">
    <property type="component" value="Unassembled WGS sequence"/>
</dbReference>
<dbReference type="Pfam" id="PF01129">
    <property type="entry name" value="ART"/>
    <property type="match status" value="1"/>
</dbReference>
<reference evidence="9" key="1">
    <citation type="submission" date="2021-02" db="EMBL/GenBank/DDBJ databases">
        <authorList>
            <person name="Nowell W R."/>
        </authorList>
    </citation>
    <scope>NUCLEOTIDE SEQUENCE</scope>
</reference>
<keyword evidence="6" id="KW-0520">NAD</keyword>
<dbReference type="Proteomes" id="UP000677228">
    <property type="component" value="Unassembled WGS sequence"/>
</dbReference>
<keyword evidence="12" id="KW-1185">Reference proteome</keyword>
<evidence type="ECO:0000256" key="7">
    <source>
        <dbReference type="SAM" id="MobiDB-lite"/>
    </source>
</evidence>
<dbReference type="EMBL" id="CAJOBC010046201">
    <property type="protein sequence ID" value="CAF4161608.1"/>
    <property type="molecule type" value="Genomic_DNA"/>
</dbReference>
<comment type="similarity">
    <text evidence="1 6">Belongs to the Arg-specific ADP-ribosyltransferase family.</text>
</comment>
<sequence>MAATLPSLAQSRYTDIKEEPVGKLLVPIKDYDTEQLLPLEEAVAPITHLFIDLEEYVYIAKHNCQQPEDGLTQDESAALHLYTMQFSAGDSLYVILNQTLRSERRDFLQPFFKFLKVFMTALFKLDFIRATVWRGVRGVDLSQKYKTGVKFAWWGVSSCTTTLDILEKSDFLGKTGTRTVFSIECMNGKSVLKHSYFSESEKEVILMPGTYFEVMGQANPAEGLHIIHLKEIKPPFPMIKPPFVKQQQGQATPSGSSSGSIESSSITKSAVGRESDSSSYNTNSIAASVSSEISTIETATAALNLNKLQQKPRLCININKTDHYRIMTANDKYLLHKVKDRLCLIDVDGNEILNVNIYFYVWDMCWSSFLNQFLIPEYMGDSKLYSLDISSNNGLIPVLKLDGRVPSCSCYEAILLVSSAGKGSIIEVYEMTDSKLIRTYRPPVSCKKDQEIRMIRFNSNGTCVGVVLTVGRFPHYASASFELRQASNMKVVQIVNLGKDSSDVLALPNEQFLLSSHENRKLFLIDSNGQLKETIPYDTDVKSTAFLTDKKCLVIQTYESAELRFYDL</sequence>
<evidence type="ECO:0000313" key="9">
    <source>
        <dbReference type="EMBL" id="CAF1318114.1"/>
    </source>
</evidence>
<dbReference type="EMBL" id="CAJOBA010038053">
    <property type="protein sequence ID" value="CAF4054288.1"/>
    <property type="molecule type" value="Genomic_DNA"/>
</dbReference>
<dbReference type="Proteomes" id="UP000663829">
    <property type="component" value="Unassembled WGS sequence"/>
</dbReference>
<comment type="caution">
    <text evidence="9">The sequence shown here is derived from an EMBL/GenBank/DDBJ whole genome shotgun (WGS) entry which is preliminary data.</text>
</comment>
<evidence type="ECO:0000256" key="1">
    <source>
        <dbReference type="ARBA" id="ARBA00009558"/>
    </source>
</evidence>
<dbReference type="AlphaFoldDB" id="A0A815EPK1"/>
<keyword evidence="4" id="KW-0548">Nucleotidyltransferase</keyword>
<dbReference type="GO" id="GO:0016779">
    <property type="term" value="F:nucleotidyltransferase activity"/>
    <property type="evidence" value="ECO:0007669"/>
    <property type="project" value="UniProtKB-KW"/>
</dbReference>
<name>A0A815EPK1_9BILA</name>